<evidence type="ECO:0000256" key="1">
    <source>
        <dbReference type="SAM" id="Phobius"/>
    </source>
</evidence>
<feature type="transmembrane region" description="Helical" evidence="1">
    <location>
        <begin position="189"/>
        <end position="207"/>
    </location>
</feature>
<accession>A0ABW4LXZ7</accession>
<dbReference type="InterPro" id="IPR009574">
    <property type="entry name" value="DUF1189"/>
</dbReference>
<dbReference type="RefSeq" id="WP_377930678.1">
    <property type="nucleotide sequence ID" value="NZ_JBHUEM010000055.1"/>
</dbReference>
<gene>
    <name evidence="2" type="ORF">ACFSCX_23425</name>
</gene>
<keyword evidence="3" id="KW-1185">Reference proteome</keyword>
<feature type="transmembrane region" description="Helical" evidence="1">
    <location>
        <begin position="161"/>
        <end position="182"/>
    </location>
</feature>
<feature type="transmembrane region" description="Helical" evidence="1">
    <location>
        <begin position="34"/>
        <end position="55"/>
    </location>
</feature>
<evidence type="ECO:0000313" key="2">
    <source>
        <dbReference type="EMBL" id="MFD1739436.1"/>
    </source>
</evidence>
<keyword evidence="1" id="KW-1133">Transmembrane helix</keyword>
<evidence type="ECO:0000313" key="3">
    <source>
        <dbReference type="Proteomes" id="UP001597214"/>
    </source>
</evidence>
<name>A0ABW4LXZ7_9BACI</name>
<sequence>MEQKTKISFFKKLGYSTTKPSLLPTMAREGAGRAILYLLLLSLTLGLISGVFQSVRASLDFNRFLQDVSDDLPHFVLENGELEIEGDEPLIFEEDPNSVFIIDDTGTYTRDNVNDLLSDYGTVTLLTKYEFISAKPFETREFRFSDLGDALYLNKQMVLDFLPVLSFLPILLGIGVVFWFFIRKLIMGLIYALVGLIVSAIFKKGYSFGTMYSMGLYAITLPTIIDILLMMIGINLTWFVYLAIVVVYFVFAMKNNDTILEEDPKTE</sequence>
<feature type="transmembrane region" description="Helical" evidence="1">
    <location>
        <begin position="227"/>
        <end position="251"/>
    </location>
</feature>
<dbReference type="EMBL" id="JBHUEM010000055">
    <property type="protein sequence ID" value="MFD1739436.1"/>
    <property type="molecule type" value="Genomic_DNA"/>
</dbReference>
<keyword evidence="1" id="KW-0472">Membrane</keyword>
<protein>
    <submittedName>
        <fullName evidence="2">DUF1189 domain-containing protein</fullName>
    </submittedName>
</protein>
<keyword evidence="1" id="KW-0812">Transmembrane</keyword>
<proteinExistence type="predicted"/>
<organism evidence="2 3">
    <name type="scientific">Bacillus salitolerans</name>
    <dbReference type="NCBI Taxonomy" id="1437434"/>
    <lineage>
        <taxon>Bacteria</taxon>
        <taxon>Bacillati</taxon>
        <taxon>Bacillota</taxon>
        <taxon>Bacilli</taxon>
        <taxon>Bacillales</taxon>
        <taxon>Bacillaceae</taxon>
        <taxon>Bacillus</taxon>
    </lineage>
</organism>
<comment type="caution">
    <text evidence="2">The sequence shown here is derived from an EMBL/GenBank/DDBJ whole genome shotgun (WGS) entry which is preliminary data.</text>
</comment>
<reference evidence="3" key="1">
    <citation type="journal article" date="2019" name="Int. J. Syst. Evol. Microbiol.">
        <title>The Global Catalogue of Microorganisms (GCM) 10K type strain sequencing project: providing services to taxonomists for standard genome sequencing and annotation.</title>
        <authorList>
            <consortium name="The Broad Institute Genomics Platform"/>
            <consortium name="The Broad Institute Genome Sequencing Center for Infectious Disease"/>
            <person name="Wu L."/>
            <person name="Ma J."/>
        </authorList>
    </citation>
    <scope>NUCLEOTIDE SEQUENCE [LARGE SCALE GENOMIC DNA]</scope>
    <source>
        <strain evidence="3">CCUG 49339</strain>
    </source>
</reference>
<dbReference type="Proteomes" id="UP001597214">
    <property type="component" value="Unassembled WGS sequence"/>
</dbReference>
<dbReference type="Pfam" id="PF06691">
    <property type="entry name" value="DUF1189"/>
    <property type="match status" value="1"/>
</dbReference>